<dbReference type="EC" id="6.3.5.4" evidence="2"/>
<dbReference type="AlphaFoldDB" id="A0A4S4AY35"/>
<evidence type="ECO:0000256" key="1">
    <source>
        <dbReference type="ARBA" id="ARBA00005187"/>
    </source>
</evidence>
<dbReference type="GO" id="GO:0006529">
    <property type="term" value="P:asparagine biosynthetic process"/>
    <property type="evidence" value="ECO:0007669"/>
    <property type="project" value="InterPro"/>
</dbReference>
<comment type="caution">
    <text evidence="5">The sequence shown here is derived from an EMBL/GenBank/DDBJ whole genome shotgun (WGS) entry which is preliminary data.</text>
</comment>
<evidence type="ECO:0000256" key="3">
    <source>
        <dbReference type="ARBA" id="ARBA00048741"/>
    </source>
</evidence>
<dbReference type="GO" id="GO:0004066">
    <property type="term" value="F:asparagine synthase (glutamine-hydrolyzing) activity"/>
    <property type="evidence" value="ECO:0007669"/>
    <property type="project" value="UniProtKB-EC"/>
</dbReference>
<dbReference type="EMBL" id="SSOC01000004">
    <property type="protein sequence ID" value="THF64870.1"/>
    <property type="molecule type" value="Genomic_DNA"/>
</dbReference>
<comment type="catalytic activity">
    <reaction evidence="3">
        <text>L-aspartate + L-glutamine + ATP + H2O = L-asparagine + L-glutamate + AMP + diphosphate + H(+)</text>
        <dbReference type="Rhea" id="RHEA:12228"/>
        <dbReference type="ChEBI" id="CHEBI:15377"/>
        <dbReference type="ChEBI" id="CHEBI:15378"/>
        <dbReference type="ChEBI" id="CHEBI:29985"/>
        <dbReference type="ChEBI" id="CHEBI:29991"/>
        <dbReference type="ChEBI" id="CHEBI:30616"/>
        <dbReference type="ChEBI" id="CHEBI:33019"/>
        <dbReference type="ChEBI" id="CHEBI:58048"/>
        <dbReference type="ChEBI" id="CHEBI:58359"/>
        <dbReference type="ChEBI" id="CHEBI:456215"/>
        <dbReference type="EC" id="6.3.5.4"/>
    </reaction>
</comment>
<evidence type="ECO:0000313" key="5">
    <source>
        <dbReference type="EMBL" id="THF64870.1"/>
    </source>
</evidence>
<name>A0A4S4AY35_9RHOO</name>
<dbReference type="Gene3D" id="3.40.50.620">
    <property type="entry name" value="HUPs"/>
    <property type="match status" value="1"/>
</dbReference>
<comment type="pathway">
    <text evidence="1">Amino-acid biosynthesis; L-asparagine biosynthesis; L-asparagine from L-aspartate (L-Gln route): step 1/1.</text>
</comment>
<dbReference type="SUPFAM" id="SSF52402">
    <property type="entry name" value="Adenine nucleotide alpha hydrolases-like"/>
    <property type="match status" value="1"/>
</dbReference>
<evidence type="ECO:0000313" key="6">
    <source>
        <dbReference type="Proteomes" id="UP000308430"/>
    </source>
</evidence>
<reference evidence="5 6" key="1">
    <citation type="submission" date="2019-04" db="EMBL/GenBank/DDBJ databases">
        <title>Azoarcus nasutitermitis sp. nov. isolated from termite nest.</title>
        <authorList>
            <person name="Lin S.-Y."/>
            <person name="Hameed A."/>
            <person name="Hsu Y.-H."/>
            <person name="Young C.-C."/>
        </authorList>
    </citation>
    <scope>NUCLEOTIDE SEQUENCE [LARGE SCALE GENOMIC DNA]</scope>
    <source>
        <strain evidence="5 6">CC-YHH838</strain>
    </source>
</reference>
<proteinExistence type="predicted"/>
<protein>
    <recommendedName>
        <fullName evidence="2">asparagine synthase (glutamine-hydrolyzing)</fullName>
        <ecNumber evidence="2">6.3.5.4</ecNumber>
    </recommendedName>
</protein>
<dbReference type="RefSeq" id="WP_136348569.1">
    <property type="nucleotide sequence ID" value="NZ_SSOC01000004.1"/>
</dbReference>
<dbReference type="InterPro" id="IPR014729">
    <property type="entry name" value="Rossmann-like_a/b/a_fold"/>
</dbReference>
<organism evidence="5 6">
    <name type="scientific">Pseudothauera nasutitermitis</name>
    <dbReference type="NCBI Taxonomy" id="2565930"/>
    <lineage>
        <taxon>Bacteria</taxon>
        <taxon>Pseudomonadati</taxon>
        <taxon>Pseudomonadota</taxon>
        <taxon>Betaproteobacteria</taxon>
        <taxon>Rhodocyclales</taxon>
        <taxon>Zoogloeaceae</taxon>
        <taxon>Pseudothauera</taxon>
    </lineage>
</organism>
<dbReference type="PANTHER" id="PTHR43284:SF1">
    <property type="entry name" value="ASPARAGINE SYNTHETASE"/>
    <property type="match status" value="1"/>
</dbReference>
<sequence length="587" mass="64907">MSHAYLVLIEDACQPGSRDSNHPSVSPRSAGMQLRATLGTAFVFTSSDTPTLQLPNGAVIIGDLYSLSGNLIQASSQISGVPSDASEARRLILQNYWGDYILVMQEASHQPLISITRGPSPASDLLCFYSARHGKTFATSDISLVTRLGHYHKLVDFDYIAHRLIYPSLKTSRTGIADVSELLPGCTLRLTNGHANVAQDWSPWNFVDKNARYSDHHEAALAIRTAIKLVVAAWANQDKSILLELSGGLDSSIVGACLKDTHANVTCGTLTTSTPGADEREYAALVADMLGAELLSTQLQYDYAQFEFPLPQRFVTPVIGPLQYAIDRVMMETADQYGVTSYFSGAGGDTVFCYQTSAAPAADAFLGAGISTGIRTIQDISMFHQCTYWKAGRLTFRKLFQRQDKLYDIDRTLLSKHIPLPTTEQHPWLSPPNEEALIGDRQRIFELSATHFFRDSCLRATTRRFRMPLLSQPVIEACLRAPSWMWFSGGQNRAVARHAFADELPPRILARKSKGSFTSYLGALYRRRRGEMLHFLLNGVLQSQNLLDAGALRTLTQSQSTSDGDTVLRVLQLCTLENWVRQQSKSS</sequence>
<dbReference type="Pfam" id="PF00733">
    <property type="entry name" value="Asn_synthase"/>
    <property type="match status" value="1"/>
</dbReference>
<feature type="domain" description="Asparagine synthetase" evidence="4">
    <location>
        <begin position="224"/>
        <end position="580"/>
    </location>
</feature>
<gene>
    <name evidence="5" type="ORF">E6C76_12610</name>
</gene>
<dbReference type="Proteomes" id="UP000308430">
    <property type="component" value="Unassembled WGS sequence"/>
</dbReference>
<dbReference type="InterPro" id="IPR001962">
    <property type="entry name" value="Asn_synthase"/>
</dbReference>
<keyword evidence="6" id="KW-1185">Reference proteome</keyword>
<dbReference type="InterPro" id="IPR051786">
    <property type="entry name" value="ASN_synthetase/amidase"/>
</dbReference>
<evidence type="ECO:0000256" key="2">
    <source>
        <dbReference type="ARBA" id="ARBA00012737"/>
    </source>
</evidence>
<evidence type="ECO:0000259" key="4">
    <source>
        <dbReference type="Pfam" id="PF00733"/>
    </source>
</evidence>
<accession>A0A4S4AY35</accession>
<dbReference type="PANTHER" id="PTHR43284">
    <property type="entry name" value="ASPARAGINE SYNTHETASE (GLUTAMINE-HYDROLYZING)"/>
    <property type="match status" value="1"/>
</dbReference>
<dbReference type="OrthoDB" id="7053173at2"/>